<feature type="transmembrane region" description="Helical" evidence="2">
    <location>
        <begin position="237"/>
        <end position="260"/>
    </location>
</feature>
<evidence type="ECO:0000313" key="5">
    <source>
        <dbReference type="Proteomes" id="UP000243498"/>
    </source>
</evidence>
<feature type="region of interest" description="Disordered" evidence="1">
    <location>
        <begin position="725"/>
        <end position="794"/>
    </location>
</feature>
<feature type="domain" description="MHYT" evidence="3">
    <location>
        <begin position="22"/>
        <end position="221"/>
    </location>
</feature>
<name>A0A166S319_METRR</name>
<dbReference type="OrthoDB" id="264015at2759"/>
<protein>
    <submittedName>
        <fullName evidence="4">Mhyt</fullName>
    </submittedName>
</protein>
<dbReference type="Proteomes" id="UP000243498">
    <property type="component" value="Unassembled WGS sequence"/>
</dbReference>
<dbReference type="OMA" id="VFQWIFR"/>
<dbReference type="EMBL" id="AZHC01000038">
    <property type="protein sequence ID" value="OAA35915.1"/>
    <property type="molecule type" value="Genomic_DNA"/>
</dbReference>
<dbReference type="Pfam" id="PF03707">
    <property type="entry name" value="MHYT"/>
    <property type="match status" value="2"/>
</dbReference>
<proteinExistence type="predicted"/>
<feature type="compositionally biased region" description="Polar residues" evidence="1">
    <location>
        <begin position="727"/>
        <end position="760"/>
    </location>
</feature>
<organism evidence="4 5">
    <name type="scientific">Metarhizium rileyi (strain RCEF 4871)</name>
    <name type="common">Nomuraea rileyi</name>
    <dbReference type="NCBI Taxonomy" id="1649241"/>
    <lineage>
        <taxon>Eukaryota</taxon>
        <taxon>Fungi</taxon>
        <taxon>Dikarya</taxon>
        <taxon>Ascomycota</taxon>
        <taxon>Pezizomycotina</taxon>
        <taxon>Sordariomycetes</taxon>
        <taxon>Hypocreomycetidae</taxon>
        <taxon>Hypocreales</taxon>
        <taxon>Clavicipitaceae</taxon>
        <taxon>Metarhizium</taxon>
    </lineage>
</organism>
<evidence type="ECO:0000256" key="1">
    <source>
        <dbReference type="SAM" id="MobiDB-lite"/>
    </source>
</evidence>
<feature type="region of interest" description="Disordered" evidence="1">
    <location>
        <begin position="818"/>
        <end position="868"/>
    </location>
</feature>
<feature type="transmembrane region" description="Helical" evidence="2">
    <location>
        <begin position="20"/>
        <end position="45"/>
    </location>
</feature>
<comment type="caution">
    <text evidence="4">The sequence shown here is derived from an EMBL/GenBank/DDBJ whole genome shotgun (WGS) entry which is preliminary data.</text>
</comment>
<dbReference type="PANTHER" id="PTHR35152:SF1">
    <property type="entry name" value="DOMAIN SIGNALLING PROTEIN, PUTATIVE (AFU_ORTHOLOGUE AFUA_5G11310)-RELATED"/>
    <property type="match status" value="1"/>
</dbReference>
<dbReference type="STRING" id="1081105.A0A166S319"/>
<keyword evidence="2" id="KW-0472">Membrane</keyword>
<keyword evidence="2" id="KW-0812">Transmembrane</keyword>
<evidence type="ECO:0000313" key="4">
    <source>
        <dbReference type="EMBL" id="OAA35915.1"/>
    </source>
</evidence>
<accession>A0A166S319</accession>
<feature type="transmembrane region" description="Helical" evidence="2">
    <location>
        <begin position="98"/>
        <end position="119"/>
    </location>
</feature>
<dbReference type="InterPro" id="IPR005330">
    <property type="entry name" value="MHYT_dom"/>
</dbReference>
<sequence>MATNSTDHLLEDYAGKLVPYSFNGGFVCLSFAISLVGTFTSLEMIRKRTSHRGKHNLLLLVGAAISMGGIAIWSMHFIGNRAIYMLHGEEAFQIAYSTALTVMSLLVPIFVLVLAFLGVSGNGLVLWWRIAIAGLLSGGAISGMHYLADASIRNYNASYELSYLVGSVVISVLASTTALALFFVFETTWNTAWWKRLGCAVVLAGAVSGMHWCAAVGTRYTMNANSGGRGVSRQDAMIVVICLSIAAGIVMTSMAVYSGWLRRDYASKSQQVVLAAGVFDDKGRIMVSQDGYLPSEVVTDTYLPKSNDDVFNTSHPLFHWMFRASRNWDTISKVMGKMASHINFLAQERRHMGRAGVRLVGEDGVLVDDYDTILRELFCVTADALAAKTRESLKGVGTLWDEIFITGDSSSKPPTPRRRLLDNDKFSLHSLAEKGFLPNGQEYGRGCLMFLVREINNKREVERLQAAGYRFAEVHQVVGTIRSSMQIKTPDLEARLRNMSGQKDKTVMLTPGVHVGVFAVRARLDRGGFDVLAQKTARNLLPSAPLHMSRLDASHAGFLDTIRGMALATILLKLEKQTPGSPRETKLFAAALRDAISTLRDFLGDEAFDEARLLPREVQLPCSGAAGGSKSMSKCTLIAFELVLPIHAGVLSENCEFTPLNFFKMRQLTYEGSSHHIEFSHMVHRDISSMVYDLPTRRFSTASPPSNNSPFSFSFSRVLDKLRFGTSPHSKQRPTMTSLVPTTKSQEQLSKIASHPSSLYNGDDGSFDESLKLPLSSPRHLPAAKDAQREKASQDNQFHVFGGIMVSQEVSINVQETKAAEHDVHAPGQQGSELRPLRSQAKAQSKPENYYTATATGEAKAEGQAKGEESAFVDELLALSMQADKRAAV</sequence>
<dbReference type="AlphaFoldDB" id="A0A166S319"/>
<keyword evidence="5" id="KW-1185">Reference proteome</keyword>
<feature type="transmembrane region" description="Helical" evidence="2">
    <location>
        <begin position="163"/>
        <end position="185"/>
    </location>
</feature>
<feature type="transmembrane region" description="Helical" evidence="2">
    <location>
        <begin position="57"/>
        <end position="78"/>
    </location>
</feature>
<dbReference type="PROSITE" id="PS50924">
    <property type="entry name" value="MHYT"/>
    <property type="match status" value="1"/>
</dbReference>
<feature type="transmembrane region" description="Helical" evidence="2">
    <location>
        <begin position="126"/>
        <end position="148"/>
    </location>
</feature>
<reference evidence="4 5" key="1">
    <citation type="journal article" date="2016" name="Genome Biol. Evol.">
        <title>Divergent and convergent evolution of fungal pathogenicity.</title>
        <authorList>
            <person name="Shang Y."/>
            <person name="Xiao G."/>
            <person name="Zheng P."/>
            <person name="Cen K."/>
            <person name="Zhan S."/>
            <person name="Wang C."/>
        </authorList>
    </citation>
    <scope>NUCLEOTIDE SEQUENCE [LARGE SCALE GENOMIC DNA]</scope>
    <source>
        <strain evidence="4 5">RCEF 4871</strain>
    </source>
</reference>
<keyword evidence="2" id="KW-1133">Transmembrane helix</keyword>
<evidence type="ECO:0000256" key="2">
    <source>
        <dbReference type="SAM" id="Phobius"/>
    </source>
</evidence>
<feature type="compositionally biased region" description="Basic and acidic residues" evidence="1">
    <location>
        <begin position="859"/>
        <end position="868"/>
    </location>
</feature>
<gene>
    <name evidence="4" type="ORF">NOR_07723</name>
</gene>
<dbReference type="PANTHER" id="PTHR35152">
    <property type="entry name" value="DOMAIN SIGNALLING PROTEIN, PUTATIVE (AFU_ORTHOLOGUE AFUA_5G11310)-RELATED"/>
    <property type="match status" value="1"/>
</dbReference>
<evidence type="ECO:0000259" key="3">
    <source>
        <dbReference type="PROSITE" id="PS50924"/>
    </source>
</evidence>